<name>A0A940S7G5_9PROT</name>
<keyword evidence="2" id="KW-1133">Transmembrane helix</keyword>
<organism evidence="3 4">
    <name type="scientific">Roseomonas indoligenes</name>
    <dbReference type="NCBI Taxonomy" id="2820811"/>
    <lineage>
        <taxon>Bacteria</taxon>
        <taxon>Pseudomonadati</taxon>
        <taxon>Pseudomonadota</taxon>
        <taxon>Alphaproteobacteria</taxon>
        <taxon>Acetobacterales</taxon>
        <taxon>Roseomonadaceae</taxon>
        <taxon>Roseomonas</taxon>
    </lineage>
</organism>
<accession>A0A940S7G5</accession>
<feature type="region of interest" description="Disordered" evidence="1">
    <location>
        <begin position="1"/>
        <end position="23"/>
    </location>
</feature>
<dbReference type="AlphaFoldDB" id="A0A940S7G5"/>
<feature type="transmembrane region" description="Helical" evidence="2">
    <location>
        <begin position="38"/>
        <end position="58"/>
    </location>
</feature>
<dbReference type="RefSeq" id="WP_209373077.1">
    <property type="nucleotide sequence ID" value="NZ_JAGIZA010000005.1"/>
</dbReference>
<gene>
    <name evidence="3" type="ORF">J5Y10_09695</name>
</gene>
<evidence type="ECO:0000313" key="3">
    <source>
        <dbReference type="EMBL" id="MBP0493048.1"/>
    </source>
</evidence>
<keyword evidence="4" id="KW-1185">Reference proteome</keyword>
<keyword evidence="2" id="KW-0472">Membrane</keyword>
<protein>
    <submittedName>
        <fullName evidence="3">Uncharacterized protein</fullName>
    </submittedName>
</protein>
<evidence type="ECO:0000256" key="2">
    <source>
        <dbReference type="SAM" id="Phobius"/>
    </source>
</evidence>
<dbReference type="EMBL" id="JAGIZA010000005">
    <property type="protein sequence ID" value="MBP0493048.1"/>
    <property type="molecule type" value="Genomic_DNA"/>
</dbReference>
<evidence type="ECO:0000256" key="1">
    <source>
        <dbReference type="SAM" id="MobiDB-lite"/>
    </source>
</evidence>
<proteinExistence type="predicted"/>
<keyword evidence="2" id="KW-0812">Transmembrane</keyword>
<dbReference type="Proteomes" id="UP000677537">
    <property type="component" value="Unassembled WGS sequence"/>
</dbReference>
<evidence type="ECO:0000313" key="4">
    <source>
        <dbReference type="Proteomes" id="UP000677537"/>
    </source>
</evidence>
<sequence>MVRPSGRETGVVGADAAGRKEGSERRLRIVRGPRMDEAMVVALGMATVIALRIVVLVLDEAGDLDAQEVADLLVMETPIHDDVAVQTFARLMVSDLVKQIRGGPAGVVG</sequence>
<comment type="caution">
    <text evidence="3">The sequence shown here is derived from an EMBL/GenBank/DDBJ whole genome shotgun (WGS) entry which is preliminary data.</text>
</comment>
<reference evidence="3" key="1">
    <citation type="submission" date="2021-03" db="EMBL/GenBank/DDBJ databases">
        <authorList>
            <person name="So Y."/>
        </authorList>
    </citation>
    <scope>NUCLEOTIDE SEQUENCE</scope>
    <source>
        <strain evidence="3">SG15</strain>
    </source>
</reference>